<dbReference type="EMBL" id="AE016958">
    <property type="protein sequence ID" value="AAS06389.1"/>
    <property type="molecule type" value="Genomic_DNA"/>
</dbReference>
<accession>Q73T79</accession>
<sequence length="201" mass="22097">MPMSTDELDQLLLDRFNLRRSDLIAALKTLSAHRPWAATLTTDEARLLDDAGFTEDPGAYAEIAADVTAHMARLYGTAYSAADVSKGLGVNDSRVRQRRLAHTLWAIDDGGTWVYPAIQFEIVDRGRDEPLTLKQVRGLDAVLPALLARDLHPTAVAGFLMTAQPDLRIDGQPKSVRDWLLHGESVGPVLELIEIADWTAT</sequence>
<gene>
    <name evidence="1" type="ordered locus">MAP_3839c</name>
</gene>
<keyword evidence="2" id="KW-1185">Reference proteome</keyword>
<evidence type="ECO:0000313" key="2">
    <source>
        <dbReference type="Proteomes" id="UP000000580"/>
    </source>
</evidence>
<dbReference type="AlphaFoldDB" id="Q73T79"/>
<protein>
    <recommendedName>
        <fullName evidence="3">DNA-binding protein</fullName>
    </recommendedName>
</protein>
<dbReference type="eggNOG" id="ENOG5033BCX">
    <property type="taxonomic scope" value="Bacteria"/>
</dbReference>
<name>Q73T79_MYCPA</name>
<dbReference type="Proteomes" id="UP000000580">
    <property type="component" value="Chromosome"/>
</dbReference>
<reference evidence="1 2" key="1">
    <citation type="journal article" date="2005" name="Proc. Natl. Acad. Sci. U.S.A.">
        <title>The complete genome sequence of Mycobacterium avium subspecies paratuberculosis.</title>
        <authorList>
            <person name="Li L."/>
            <person name="Bannantine J.P."/>
            <person name="Zhang Q."/>
            <person name="Amonsin A."/>
            <person name="May B.J."/>
            <person name="Alt D."/>
            <person name="Banerji N."/>
            <person name="Kanjilal S."/>
            <person name="Kapur V."/>
        </authorList>
    </citation>
    <scope>NUCLEOTIDE SEQUENCE [LARGE SCALE GENOMIC DNA]</scope>
    <source>
        <strain evidence="2">ATCC BAA-968 / K-10</strain>
    </source>
</reference>
<evidence type="ECO:0008006" key="3">
    <source>
        <dbReference type="Google" id="ProtNLM"/>
    </source>
</evidence>
<organism evidence="1 2">
    <name type="scientific">Mycolicibacterium paratuberculosis (strain ATCC BAA-968 / K-10)</name>
    <name type="common">Mycobacterium paratuberculosis</name>
    <dbReference type="NCBI Taxonomy" id="262316"/>
    <lineage>
        <taxon>Bacteria</taxon>
        <taxon>Bacillati</taxon>
        <taxon>Actinomycetota</taxon>
        <taxon>Actinomycetes</taxon>
        <taxon>Mycobacteriales</taxon>
        <taxon>Mycobacteriaceae</taxon>
        <taxon>Mycobacterium</taxon>
        <taxon>Mycobacterium avium complex (MAC)</taxon>
    </lineage>
</organism>
<dbReference type="HOGENOM" id="CLU_116724_0_0_11"/>
<proteinExistence type="predicted"/>
<dbReference type="STRING" id="262316.MAP_3839c"/>
<dbReference type="KEGG" id="mpa:MAP_3839c"/>
<evidence type="ECO:0000313" key="1">
    <source>
        <dbReference type="EMBL" id="AAS06389.1"/>
    </source>
</evidence>